<dbReference type="PANTHER" id="PTHR10015:SF427">
    <property type="entry name" value="HEAT SHOCK FACTOR PROTEIN"/>
    <property type="match status" value="1"/>
</dbReference>
<dbReference type="AlphaFoldDB" id="A0AAF5CZH0"/>
<accession>A0AAF5CZH0</accession>
<proteinExistence type="inferred from homology"/>
<sequence length="696" mass="80102">DCRRVPFFIELILLAVYDINMSFLEVLKTEKPIELININTSKIPTFVLKLWKIVNDTELYRIISWNENGSSILVKQPHAMYKKVLPLYFKHSNLNSFIRQLNMYGFKKTTDIEKISTMNFNNVNVSEFSHKFFLRGRVDLLGNIRRKPSIKKSVHEPLIDSENNNSNFENNKLFNETQNMRSMQSGTENFIDQLTLQNESLKKEIAILHTRHRMQQNAIRKLCDVISEFGYQQPKSKVAISSEPFPTAKNNVTSSNYVDFDYVNMVTKSFNTLVVLSIISLRNLNDFISDNVRMTDEKEKRWELKFKILTHNFYNSTIMPSSSASKNDPDISRALAVPGSIHRVMKEDDKTPVFLIKLWNIVNDPNLDHIIEWDESGLSFHIKDPYAFCKEVLPLYFKHSNLNSCVRQLNMYGFRKITTFEKSSLVGCQNAGDNLEFSHPCFVRGRYDMLSNIKRKLSTPKADQQLVSTIEEVHSKGSSQFNKALIDEIKQLRDRQSATERRVATLLKQNEAIWEEVEAFRAKYRMQQSVIRKLCSVINMIGRERAPRPRMIGKRQLLAIDEHETKRPRHVGRNLACVSSGNILDSDFYLDNIVDDFGETDNVSDNLVTNYVEVPTTSDGNEQYLLSGSVAPSDNNGIQYIVNDPNVTNETTNDQYLMSDAVVSVGNNNDQYIISNSAITDGSNNDQYPYVTNSHF</sequence>
<feature type="domain" description="HSF-type DNA-binding" evidence="9">
    <location>
        <begin position="42"/>
        <end position="147"/>
    </location>
</feature>
<keyword evidence="6" id="KW-0539">Nucleus</keyword>
<feature type="domain" description="HSF-type DNA-binding" evidence="9">
    <location>
        <begin position="350"/>
        <end position="456"/>
    </location>
</feature>
<keyword evidence="8" id="KW-0175">Coiled coil</keyword>
<dbReference type="GO" id="GO:0043565">
    <property type="term" value="F:sequence-specific DNA binding"/>
    <property type="evidence" value="ECO:0007669"/>
    <property type="project" value="InterPro"/>
</dbReference>
<evidence type="ECO:0000256" key="5">
    <source>
        <dbReference type="ARBA" id="ARBA00023163"/>
    </source>
</evidence>
<evidence type="ECO:0000313" key="11">
    <source>
        <dbReference type="WBParaSite" id="TCONS_00004443.p1"/>
    </source>
</evidence>
<comment type="similarity">
    <text evidence="2 7">Belongs to the HSF family.</text>
</comment>
<protein>
    <submittedName>
        <fullName evidence="11">HSF_DOMAIN domain-containing protein</fullName>
    </submittedName>
</protein>
<dbReference type="Gene3D" id="1.10.10.10">
    <property type="entry name" value="Winged helix-like DNA-binding domain superfamily/Winged helix DNA-binding domain"/>
    <property type="match status" value="2"/>
</dbReference>
<dbReference type="InterPro" id="IPR036390">
    <property type="entry name" value="WH_DNA-bd_sf"/>
</dbReference>
<dbReference type="Pfam" id="PF00447">
    <property type="entry name" value="HSF_DNA-bind"/>
    <property type="match status" value="2"/>
</dbReference>
<dbReference type="GO" id="GO:0005634">
    <property type="term" value="C:nucleus"/>
    <property type="evidence" value="ECO:0007669"/>
    <property type="project" value="UniProtKB-SubCell"/>
</dbReference>
<dbReference type="InterPro" id="IPR000232">
    <property type="entry name" value="HSF_DNA-bd"/>
</dbReference>
<dbReference type="InterPro" id="IPR036388">
    <property type="entry name" value="WH-like_DNA-bd_sf"/>
</dbReference>
<reference evidence="11" key="1">
    <citation type="submission" date="2024-02" db="UniProtKB">
        <authorList>
            <consortium name="WormBaseParasite"/>
        </authorList>
    </citation>
    <scope>IDENTIFICATION</scope>
</reference>
<dbReference type="GO" id="GO:0003700">
    <property type="term" value="F:DNA-binding transcription factor activity"/>
    <property type="evidence" value="ECO:0007669"/>
    <property type="project" value="InterPro"/>
</dbReference>
<dbReference type="FunFam" id="1.10.10.10:FF:000027">
    <property type="entry name" value="Heat shock transcription factor 1"/>
    <property type="match status" value="2"/>
</dbReference>
<evidence type="ECO:0000256" key="2">
    <source>
        <dbReference type="ARBA" id="ARBA00006403"/>
    </source>
</evidence>
<keyword evidence="10" id="KW-1185">Reference proteome</keyword>
<dbReference type="PANTHER" id="PTHR10015">
    <property type="entry name" value="HEAT SHOCK TRANSCRIPTION FACTOR"/>
    <property type="match status" value="1"/>
</dbReference>
<keyword evidence="4" id="KW-0238">DNA-binding</keyword>
<comment type="subcellular location">
    <subcellularLocation>
        <location evidence="1">Nucleus</location>
    </subcellularLocation>
</comment>
<evidence type="ECO:0000256" key="4">
    <source>
        <dbReference type="ARBA" id="ARBA00023125"/>
    </source>
</evidence>
<dbReference type="SUPFAM" id="SSF46785">
    <property type="entry name" value="Winged helix' DNA-binding domain"/>
    <property type="match status" value="2"/>
</dbReference>
<dbReference type="WBParaSite" id="TCONS_00004443.p1">
    <property type="protein sequence ID" value="TCONS_00004443.p1"/>
    <property type="gene ID" value="XLOC_001870"/>
</dbReference>
<evidence type="ECO:0000256" key="6">
    <source>
        <dbReference type="ARBA" id="ARBA00023242"/>
    </source>
</evidence>
<evidence type="ECO:0000256" key="8">
    <source>
        <dbReference type="SAM" id="Coils"/>
    </source>
</evidence>
<evidence type="ECO:0000259" key="9">
    <source>
        <dbReference type="SMART" id="SM00415"/>
    </source>
</evidence>
<evidence type="ECO:0000313" key="10">
    <source>
        <dbReference type="Proteomes" id="UP000035681"/>
    </source>
</evidence>
<name>A0AAF5CZH0_STRER</name>
<feature type="coiled-coil region" evidence="8">
    <location>
        <begin position="482"/>
        <end position="509"/>
    </location>
</feature>
<dbReference type="PRINTS" id="PR00056">
    <property type="entry name" value="HSFDOMAIN"/>
</dbReference>
<keyword evidence="5" id="KW-0804">Transcription</keyword>
<evidence type="ECO:0000256" key="7">
    <source>
        <dbReference type="RuleBase" id="RU004020"/>
    </source>
</evidence>
<dbReference type="Proteomes" id="UP000035681">
    <property type="component" value="Unplaced"/>
</dbReference>
<organism evidence="10 11">
    <name type="scientific">Strongyloides stercoralis</name>
    <name type="common">Threadworm</name>
    <dbReference type="NCBI Taxonomy" id="6248"/>
    <lineage>
        <taxon>Eukaryota</taxon>
        <taxon>Metazoa</taxon>
        <taxon>Ecdysozoa</taxon>
        <taxon>Nematoda</taxon>
        <taxon>Chromadorea</taxon>
        <taxon>Rhabditida</taxon>
        <taxon>Tylenchina</taxon>
        <taxon>Panagrolaimomorpha</taxon>
        <taxon>Strongyloidoidea</taxon>
        <taxon>Strongyloididae</taxon>
        <taxon>Strongyloides</taxon>
    </lineage>
</organism>
<evidence type="ECO:0000256" key="1">
    <source>
        <dbReference type="ARBA" id="ARBA00004123"/>
    </source>
</evidence>
<keyword evidence="3" id="KW-0805">Transcription regulation</keyword>
<dbReference type="SMART" id="SM00415">
    <property type="entry name" value="HSF"/>
    <property type="match status" value="2"/>
</dbReference>
<evidence type="ECO:0000256" key="3">
    <source>
        <dbReference type="ARBA" id="ARBA00023015"/>
    </source>
</evidence>